<dbReference type="EMBL" id="CP087977">
    <property type="protein sequence ID" value="UUZ44874.1"/>
    <property type="molecule type" value="Genomic_DNA"/>
</dbReference>
<gene>
    <name evidence="1" type="ORF">LP422_00160</name>
</gene>
<evidence type="ECO:0000313" key="1">
    <source>
        <dbReference type="EMBL" id="UUZ44874.1"/>
    </source>
</evidence>
<organism evidence="1 2">
    <name type="scientific">Janibacter limosus</name>
    <dbReference type="NCBI Taxonomy" id="53458"/>
    <lineage>
        <taxon>Bacteria</taxon>
        <taxon>Bacillati</taxon>
        <taxon>Actinomycetota</taxon>
        <taxon>Actinomycetes</taxon>
        <taxon>Micrococcales</taxon>
        <taxon>Intrasporangiaceae</taxon>
        <taxon>Janibacter</taxon>
    </lineage>
</organism>
<evidence type="ECO:0000313" key="2">
    <source>
        <dbReference type="Proteomes" id="UP001059663"/>
    </source>
</evidence>
<proteinExistence type="predicted"/>
<reference evidence="1" key="1">
    <citation type="submission" date="2021-11" db="EMBL/GenBank/DDBJ databases">
        <title>Study of the species diversity of bacterial strains isolated from a unique natural object - Shulgan-Tash cave (Bashkiria).</title>
        <authorList>
            <person name="Sazanova A.L."/>
            <person name="Chirak E.R."/>
            <person name="Safronova V.I."/>
        </authorList>
    </citation>
    <scope>NUCLEOTIDE SEQUENCE</scope>
    <source>
        <strain evidence="1">P1</strain>
    </source>
</reference>
<sequence length="286" mass="30138">MRPPHARRRRHRPRRRRRPPGVRRRPRPASLGRVIGAHPEAEIAVARSPVGTKGAVRVVGDAQPLVARSTIKVPLALAVVRAGHGQQMGPDIDRALTASDNEAAGRLWADLGGGHRAATAVEVQLERGRDRRTGVPPRVTVPGYSPFGQSTRRLTDQTRFTAALPCLAGSTSITQAMGRVADGQRWGLGGIDGARYKGGWGPTPGGYVVRQLGIVTGAKGATAVTLQVRAGNHRGGHRGGGRARGGAAQPPRRPADRALPLTPERRGRARPRGPARPVAGSGSQSA</sequence>
<name>A0AC61U4C1_9MICO</name>
<accession>A0AC61U4C1</accession>
<dbReference type="Proteomes" id="UP001059663">
    <property type="component" value="Chromosome"/>
</dbReference>
<protein>
    <submittedName>
        <fullName evidence="1">Uncharacterized protein</fullName>
    </submittedName>
</protein>